<gene>
    <name evidence="6" type="ORF">ACFQRI_14420</name>
</gene>
<keyword evidence="3 5" id="KW-1133">Transmembrane helix</keyword>
<protein>
    <submittedName>
        <fullName evidence="6">DoxX family protein</fullName>
    </submittedName>
</protein>
<organism evidence="6 7">
    <name type="scientific">Saccharopolyspora griseoalba</name>
    <dbReference type="NCBI Taxonomy" id="1431848"/>
    <lineage>
        <taxon>Bacteria</taxon>
        <taxon>Bacillati</taxon>
        <taxon>Actinomycetota</taxon>
        <taxon>Actinomycetes</taxon>
        <taxon>Pseudonocardiales</taxon>
        <taxon>Pseudonocardiaceae</taxon>
        <taxon>Saccharopolyspora</taxon>
    </lineage>
</organism>
<dbReference type="Pfam" id="PF13564">
    <property type="entry name" value="DoxX_2"/>
    <property type="match status" value="1"/>
</dbReference>
<keyword evidence="7" id="KW-1185">Reference proteome</keyword>
<evidence type="ECO:0000256" key="2">
    <source>
        <dbReference type="ARBA" id="ARBA00022692"/>
    </source>
</evidence>
<reference evidence="7" key="1">
    <citation type="journal article" date="2019" name="Int. J. Syst. Evol. Microbiol.">
        <title>The Global Catalogue of Microorganisms (GCM) 10K type strain sequencing project: providing services to taxonomists for standard genome sequencing and annotation.</title>
        <authorList>
            <consortium name="The Broad Institute Genomics Platform"/>
            <consortium name="The Broad Institute Genome Sequencing Center for Infectious Disease"/>
            <person name="Wu L."/>
            <person name="Ma J."/>
        </authorList>
    </citation>
    <scope>NUCLEOTIDE SEQUENCE [LARGE SCALE GENOMIC DNA]</scope>
    <source>
        <strain evidence="7">WLHS5</strain>
    </source>
</reference>
<evidence type="ECO:0000256" key="1">
    <source>
        <dbReference type="ARBA" id="ARBA00004141"/>
    </source>
</evidence>
<keyword evidence="2 5" id="KW-0812">Transmembrane</keyword>
<feature type="transmembrane region" description="Helical" evidence="5">
    <location>
        <begin position="71"/>
        <end position="91"/>
    </location>
</feature>
<evidence type="ECO:0000256" key="5">
    <source>
        <dbReference type="SAM" id="Phobius"/>
    </source>
</evidence>
<comment type="subcellular location">
    <subcellularLocation>
        <location evidence="1">Membrane</location>
        <topology evidence="1">Multi-pass membrane protein</topology>
    </subcellularLocation>
</comment>
<keyword evidence="4 5" id="KW-0472">Membrane</keyword>
<dbReference type="InterPro" id="IPR032808">
    <property type="entry name" value="DoxX"/>
</dbReference>
<dbReference type="RefSeq" id="WP_380668624.1">
    <property type="nucleotide sequence ID" value="NZ_JBHTCJ010000006.1"/>
</dbReference>
<name>A0ABW2LM17_9PSEU</name>
<evidence type="ECO:0000256" key="3">
    <source>
        <dbReference type="ARBA" id="ARBA00022989"/>
    </source>
</evidence>
<feature type="transmembrane region" description="Helical" evidence="5">
    <location>
        <begin position="97"/>
        <end position="117"/>
    </location>
</feature>
<dbReference type="Proteomes" id="UP001596504">
    <property type="component" value="Unassembled WGS sequence"/>
</dbReference>
<sequence length="118" mass="11917">MSSAYVVITALAVAANGASGIVGPFARERTAPAMRRVGVPESWVLFPISTLKLAGALGLLLGLLGVPLVGLAAAVGLCMFWACAVHTHLLARDRSPQLGLALGFLALALASLALTLAG</sequence>
<comment type="caution">
    <text evidence="6">The sequence shown here is derived from an EMBL/GenBank/DDBJ whole genome shotgun (WGS) entry which is preliminary data.</text>
</comment>
<evidence type="ECO:0000256" key="4">
    <source>
        <dbReference type="ARBA" id="ARBA00023136"/>
    </source>
</evidence>
<evidence type="ECO:0000313" key="6">
    <source>
        <dbReference type="EMBL" id="MFC7342596.1"/>
    </source>
</evidence>
<feature type="transmembrane region" description="Helical" evidence="5">
    <location>
        <begin position="44"/>
        <end position="64"/>
    </location>
</feature>
<dbReference type="EMBL" id="JBHTCJ010000006">
    <property type="protein sequence ID" value="MFC7342596.1"/>
    <property type="molecule type" value="Genomic_DNA"/>
</dbReference>
<evidence type="ECO:0000313" key="7">
    <source>
        <dbReference type="Proteomes" id="UP001596504"/>
    </source>
</evidence>
<proteinExistence type="predicted"/>
<accession>A0ABW2LM17</accession>